<evidence type="ECO:0000256" key="1">
    <source>
        <dbReference type="SAM" id="MobiDB-lite"/>
    </source>
</evidence>
<protein>
    <submittedName>
        <fullName evidence="3">Os08g0383700 protein</fullName>
    </submittedName>
</protein>
<name>A0A1I8HYH5_9PLAT</name>
<feature type="compositionally biased region" description="Low complexity" evidence="1">
    <location>
        <begin position="31"/>
        <end position="46"/>
    </location>
</feature>
<evidence type="ECO:0000313" key="2">
    <source>
        <dbReference type="Proteomes" id="UP000095280"/>
    </source>
</evidence>
<accession>A0A1I8HYH5</accession>
<evidence type="ECO:0000313" key="3">
    <source>
        <dbReference type="WBParaSite" id="maker-uti_cns_0008593-snap-gene-0.4-mRNA-1"/>
    </source>
</evidence>
<feature type="region of interest" description="Disordered" evidence="1">
    <location>
        <begin position="24"/>
        <end position="46"/>
    </location>
</feature>
<dbReference type="Proteomes" id="UP000095280">
    <property type="component" value="Unplaced"/>
</dbReference>
<organism evidence="2 3">
    <name type="scientific">Macrostomum lignano</name>
    <dbReference type="NCBI Taxonomy" id="282301"/>
    <lineage>
        <taxon>Eukaryota</taxon>
        <taxon>Metazoa</taxon>
        <taxon>Spiralia</taxon>
        <taxon>Lophotrochozoa</taxon>
        <taxon>Platyhelminthes</taxon>
        <taxon>Rhabditophora</taxon>
        <taxon>Macrostomorpha</taxon>
        <taxon>Macrostomida</taxon>
        <taxon>Macrostomidae</taxon>
        <taxon>Macrostomum</taxon>
    </lineage>
</organism>
<dbReference type="AlphaFoldDB" id="A0A1I8HYH5"/>
<sequence>VTIEPPDVQYHHSNDSSVQCGPLACRHDSASSDASSAGAAADGAAGHQRLALVEAAEVTIEPPDVQYHHSNDSSVQCGPLACRHDSASSDASSAGAAADGAAGHQRLALVEAAEVCYPLVHRHHGSG</sequence>
<dbReference type="WBParaSite" id="maker-uti_cns_0008593-snap-gene-0.4-mRNA-1">
    <property type="protein sequence ID" value="maker-uti_cns_0008593-snap-gene-0.4-mRNA-1"/>
    <property type="gene ID" value="maker-uti_cns_0008593-snap-gene-0.4"/>
</dbReference>
<feature type="compositionally biased region" description="Low complexity" evidence="1">
    <location>
        <begin position="88"/>
        <end position="103"/>
    </location>
</feature>
<keyword evidence="2" id="KW-1185">Reference proteome</keyword>
<reference evidence="3" key="1">
    <citation type="submission" date="2016-11" db="UniProtKB">
        <authorList>
            <consortium name="WormBaseParasite"/>
        </authorList>
    </citation>
    <scope>IDENTIFICATION</scope>
</reference>
<feature type="region of interest" description="Disordered" evidence="1">
    <location>
        <begin position="63"/>
        <end position="103"/>
    </location>
</feature>
<proteinExistence type="predicted"/>